<feature type="compositionally biased region" description="Basic residues" evidence="4">
    <location>
        <begin position="299"/>
        <end position="312"/>
    </location>
</feature>
<name>A0A1I7ZVW7_9BILA</name>
<feature type="compositionally biased region" description="Basic residues" evidence="4">
    <location>
        <begin position="105"/>
        <end position="116"/>
    </location>
</feature>
<dbReference type="GO" id="GO:0042274">
    <property type="term" value="P:ribosomal small subunit biogenesis"/>
    <property type="evidence" value="ECO:0007669"/>
    <property type="project" value="TreeGrafter"/>
</dbReference>
<reference evidence="7" key="1">
    <citation type="submission" date="2016-11" db="UniProtKB">
        <authorList>
            <consortium name="WormBaseParasite"/>
        </authorList>
    </citation>
    <scope>IDENTIFICATION</scope>
</reference>
<dbReference type="InterPro" id="IPR029190">
    <property type="entry name" value="Rrp14/SURF6_C"/>
</dbReference>
<dbReference type="GO" id="GO:0003677">
    <property type="term" value="F:DNA binding"/>
    <property type="evidence" value="ECO:0007669"/>
    <property type="project" value="TreeGrafter"/>
</dbReference>
<feature type="domain" description="Ribosomal RNA-processing protein 14/surfeit locus protein 6 C-terminal" evidence="5">
    <location>
        <begin position="98"/>
        <end position="302"/>
    </location>
</feature>
<dbReference type="GO" id="GO:0003723">
    <property type="term" value="F:RNA binding"/>
    <property type="evidence" value="ECO:0007669"/>
    <property type="project" value="TreeGrafter"/>
</dbReference>
<evidence type="ECO:0000313" key="6">
    <source>
        <dbReference type="Proteomes" id="UP000095287"/>
    </source>
</evidence>
<evidence type="ECO:0000256" key="2">
    <source>
        <dbReference type="ARBA" id="ARBA00005904"/>
    </source>
</evidence>
<sequence>MKEEAAPKKDKSDRKAKVKALRAQKLAEKKKEIELKKVAVSAESADESVFDQTDDDDLIERALGNGSDAKDSREKALERLQSRIESLRSGRMGKKTAQEYEEQKRLKRSMKKMKRKENKEKGKLEAAKKRAADSSSNGGSGEPKSKKAKKENTDSAKPVATTENGDLVFSKFDFVIKEGQKKVGLKEKRDKFQGKDYKRLLEKAEKRKERIESVREKNPEKAERIEDNIRWSNAMSRAEGVKVKDDIGLLKKSLKRKEKMKEQKKKKWSHREKQVKADEEKKQQKRETNLQKRRDTVKKAKMNKLRKKGRIA</sequence>
<comment type="subcellular location">
    <subcellularLocation>
        <location evidence="1">Nucleus</location>
    </subcellularLocation>
</comment>
<accession>A0A1I7ZVW7</accession>
<feature type="compositionally biased region" description="Basic and acidic residues" evidence="4">
    <location>
        <begin position="68"/>
        <end position="88"/>
    </location>
</feature>
<dbReference type="PANTHER" id="PTHR14369:SF0">
    <property type="entry name" value="SURFEIT LOCUS PROTEIN 6"/>
    <property type="match status" value="1"/>
</dbReference>
<organism evidence="6 7">
    <name type="scientific">Steinernema glaseri</name>
    <dbReference type="NCBI Taxonomy" id="37863"/>
    <lineage>
        <taxon>Eukaryota</taxon>
        <taxon>Metazoa</taxon>
        <taxon>Ecdysozoa</taxon>
        <taxon>Nematoda</taxon>
        <taxon>Chromadorea</taxon>
        <taxon>Rhabditida</taxon>
        <taxon>Tylenchina</taxon>
        <taxon>Panagrolaimomorpha</taxon>
        <taxon>Strongyloidoidea</taxon>
        <taxon>Steinernematidae</taxon>
        <taxon>Steinernema</taxon>
    </lineage>
</organism>
<dbReference type="Pfam" id="PF04935">
    <property type="entry name" value="SURF6"/>
    <property type="match status" value="1"/>
</dbReference>
<proteinExistence type="inferred from homology"/>
<evidence type="ECO:0000256" key="4">
    <source>
        <dbReference type="SAM" id="MobiDB-lite"/>
    </source>
</evidence>
<comment type="similarity">
    <text evidence="2">Belongs to the SURF6 family.</text>
</comment>
<dbReference type="Proteomes" id="UP000095287">
    <property type="component" value="Unplaced"/>
</dbReference>
<keyword evidence="6" id="KW-1185">Reference proteome</keyword>
<feature type="region of interest" description="Disordered" evidence="4">
    <location>
        <begin position="42"/>
        <end position="162"/>
    </location>
</feature>
<dbReference type="WBParaSite" id="L893_g30309.t1">
    <property type="protein sequence ID" value="L893_g30309.t1"/>
    <property type="gene ID" value="L893_g30309"/>
</dbReference>
<evidence type="ECO:0000256" key="1">
    <source>
        <dbReference type="ARBA" id="ARBA00004123"/>
    </source>
</evidence>
<feature type="region of interest" description="Disordered" evidence="4">
    <location>
        <begin position="254"/>
        <end position="312"/>
    </location>
</feature>
<dbReference type="GO" id="GO:0005730">
    <property type="term" value="C:nucleolus"/>
    <property type="evidence" value="ECO:0007669"/>
    <property type="project" value="TreeGrafter"/>
</dbReference>
<protein>
    <submittedName>
        <fullName evidence="7">SURF6 domain-containing protein</fullName>
    </submittedName>
</protein>
<feature type="compositionally biased region" description="Basic and acidic residues" evidence="4">
    <location>
        <begin position="271"/>
        <end position="298"/>
    </location>
</feature>
<keyword evidence="3" id="KW-0539">Nucleus</keyword>
<evidence type="ECO:0000313" key="7">
    <source>
        <dbReference type="WBParaSite" id="L893_g30309.t1"/>
    </source>
</evidence>
<dbReference type="InterPro" id="IPR007019">
    <property type="entry name" value="SURF6"/>
</dbReference>
<dbReference type="PANTHER" id="PTHR14369">
    <property type="entry name" value="SURFEIT LOCUS PROTEIN 6"/>
    <property type="match status" value="1"/>
</dbReference>
<dbReference type="GO" id="GO:0042273">
    <property type="term" value="P:ribosomal large subunit biogenesis"/>
    <property type="evidence" value="ECO:0007669"/>
    <property type="project" value="TreeGrafter"/>
</dbReference>
<feature type="compositionally biased region" description="Acidic residues" evidence="4">
    <location>
        <begin position="44"/>
        <end position="58"/>
    </location>
</feature>
<evidence type="ECO:0000256" key="3">
    <source>
        <dbReference type="ARBA" id="ARBA00023242"/>
    </source>
</evidence>
<evidence type="ECO:0000259" key="5">
    <source>
        <dbReference type="Pfam" id="PF04935"/>
    </source>
</evidence>
<dbReference type="AlphaFoldDB" id="A0A1I7ZVW7"/>
<feature type="compositionally biased region" description="Basic and acidic residues" evidence="4">
    <location>
        <begin position="117"/>
        <end position="132"/>
    </location>
</feature>
<feature type="compositionally biased region" description="Basic residues" evidence="4">
    <location>
        <begin position="254"/>
        <end position="270"/>
    </location>
</feature>